<dbReference type="Gene3D" id="3.40.50.11850">
    <property type="entry name" value="Diphthamide synthesis DPH1/DPH2 domain 2"/>
    <property type="match status" value="1"/>
</dbReference>
<dbReference type="PIRSF" id="PIRSF004967">
    <property type="entry name" value="DPH1"/>
    <property type="match status" value="1"/>
</dbReference>
<sequence length="511" mass="56478">MTEEQKVPPHTAVKPKRRFVGSKSAAPSKRATPTQLANQVPEEILTDTLLNQAIQQLPANYSFEIHKTIHHVRKNRAKMVALQMPEGLQMFACTIADIIERFTDALTVIMGDVTYGACCIDDYTAVALGCDMLVHYGHSCLVPIDQTSIKTLYVFVEIAIDSTHLADTIRLNFPSDRAAFHEQLMDSEETGAGIPAGQQIGKLRHLRIQAPSSTPDFTKHGNAQQYPPTPRQEPTRLALVSTIQFVSALQKLKEDLDLGCESSETSDSLSDGKSSRWTGKYEAIIPRSKPLSPGEILGCTAPSLNGVDALLYLGDGRFHLESIMIANPTVPAFRYDPYSKKLTREHYNHYEMRRVRDQAVQSARESLASLPPSLDPTESELSGLPSLQHSQLWGVILGTLGRQGSFRQLQAIINQLSTSRVSIPYVPILLSEVSPAKLSLFSPHISTFVQTSCPRLSIDWGYAFNRPLLSPYETNVALGRANGWMDEAVAYPMDFYEAGTPWAVSRLKGSL</sequence>
<keyword evidence="15" id="KW-1185">Reference proteome</keyword>
<comment type="caution">
    <text evidence="14">The sequence shown here is derived from an EMBL/GenBank/DDBJ whole genome shotgun (WGS) entry which is preliminary data.</text>
</comment>
<feature type="region of interest" description="Disordered" evidence="13">
    <location>
        <begin position="1"/>
        <end position="36"/>
    </location>
</feature>
<dbReference type="InterPro" id="IPR035435">
    <property type="entry name" value="DPH1/DPH2_euk_archaea"/>
</dbReference>
<reference evidence="14" key="1">
    <citation type="submission" date="2019-10" db="EMBL/GenBank/DDBJ databases">
        <authorList>
            <consortium name="DOE Joint Genome Institute"/>
            <person name="Kuo A."/>
            <person name="Miyauchi S."/>
            <person name="Kiss E."/>
            <person name="Drula E."/>
            <person name="Kohler A."/>
            <person name="Sanchez-Garcia M."/>
            <person name="Andreopoulos B."/>
            <person name="Barry K.W."/>
            <person name="Bonito G."/>
            <person name="Buee M."/>
            <person name="Carver A."/>
            <person name="Chen C."/>
            <person name="Cichocki N."/>
            <person name="Clum A."/>
            <person name="Culley D."/>
            <person name="Crous P.W."/>
            <person name="Fauchery L."/>
            <person name="Girlanda M."/>
            <person name="Hayes R."/>
            <person name="Keri Z."/>
            <person name="LaButti K."/>
            <person name="Lipzen A."/>
            <person name="Lombard V."/>
            <person name="Magnuson J."/>
            <person name="Maillard F."/>
            <person name="Morin E."/>
            <person name="Murat C."/>
            <person name="Nolan M."/>
            <person name="Ohm R."/>
            <person name="Pangilinan J."/>
            <person name="Pereira M."/>
            <person name="Perotto S."/>
            <person name="Peter M."/>
            <person name="Riley R."/>
            <person name="Sitrit Y."/>
            <person name="Stielow B."/>
            <person name="Szollosi G."/>
            <person name="Zifcakova L."/>
            <person name="Stursova M."/>
            <person name="Spatafora J.W."/>
            <person name="Tedersoo L."/>
            <person name="Vaario L.-M."/>
            <person name="Yamada A."/>
            <person name="Yan M."/>
            <person name="Wang P."/>
            <person name="Xu J."/>
            <person name="Bruns T."/>
            <person name="Baldrian P."/>
            <person name="Vilgalys R."/>
            <person name="Henrissat B."/>
            <person name="Grigoriev I.V."/>
            <person name="Hibbett D."/>
            <person name="Nagy L.G."/>
            <person name="Martin F.M."/>
        </authorList>
    </citation>
    <scope>NUCLEOTIDE SEQUENCE</scope>
    <source>
        <strain evidence="14">BED1</strain>
    </source>
</reference>
<evidence type="ECO:0000256" key="8">
    <source>
        <dbReference type="ARBA" id="ARBA00023004"/>
    </source>
</evidence>
<reference evidence="14" key="2">
    <citation type="journal article" date="2020" name="Nat. Commun.">
        <title>Large-scale genome sequencing of mycorrhizal fungi provides insights into the early evolution of symbiotic traits.</title>
        <authorList>
            <person name="Miyauchi S."/>
            <person name="Kiss E."/>
            <person name="Kuo A."/>
            <person name="Drula E."/>
            <person name="Kohler A."/>
            <person name="Sanchez-Garcia M."/>
            <person name="Morin E."/>
            <person name="Andreopoulos B."/>
            <person name="Barry K.W."/>
            <person name="Bonito G."/>
            <person name="Buee M."/>
            <person name="Carver A."/>
            <person name="Chen C."/>
            <person name="Cichocki N."/>
            <person name="Clum A."/>
            <person name="Culley D."/>
            <person name="Crous P.W."/>
            <person name="Fauchery L."/>
            <person name="Girlanda M."/>
            <person name="Hayes R.D."/>
            <person name="Keri Z."/>
            <person name="LaButti K."/>
            <person name="Lipzen A."/>
            <person name="Lombard V."/>
            <person name="Magnuson J."/>
            <person name="Maillard F."/>
            <person name="Murat C."/>
            <person name="Nolan M."/>
            <person name="Ohm R.A."/>
            <person name="Pangilinan J."/>
            <person name="Pereira M.F."/>
            <person name="Perotto S."/>
            <person name="Peter M."/>
            <person name="Pfister S."/>
            <person name="Riley R."/>
            <person name="Sitrit Y."/>
            <person name="Stielow J.B."/>
            <person name="Szollosi G."/>
            <person name="Zifcakova L."/>
            <person name="Stursova M."/>
            <person name="Spatafora J.W."/>
            <person name="Tedersoo L."/>
            <person name="Vaario L.M."/>
            <person name="Yamada A."/>
            <person name="Yan M."/>
            <person name="Wang P."/>
            <person name="Xu J."/>
            <person name="Bruns T."/>
            <person name="Baldrian P."/>
            <person name="Vilgalys R."/>
            <person name="Dunand C."/>
            <person name="Henrissat B."/>
            <person name="Grigoriev I.V."/>
            <person name="Hibbett D."/>
            <person name="Nagy L.G."/>
            <person name="Martin F.M."/>
        </authorList>
    </citation>
    <scope>NUCLEOTIDE SEQUENCE</scope>
    <source>
        <strain evidence="14">BED1</strain>
    </source>
</reference>
<dbReference type="GO" id="GO:0051539">
    <property type="term" value="F:4 iron, 4 sulfur cluster binding"/>
    <property type="evidence" value="ECO:0007669"/>
    <property type="project" value="UniProtKB-UniRule"/>
</dbReference>
<dbReference type="SFLD" id="SFLDS00032">
    <property type="entry name" value="Radical_SAM_3-amino-3-carboxyp"/>
    <property type="match status" value="1"/>
</dbReference>
<evidence type="ECO:0000313" key="14">
    <source>
        <dbReference type="EMBL" id="KAF8450765.1"/>
    </source>
</evidence>
<dbReference type="FunFam" id="3.40.50.11840:FF:000001">
    <property type="entry name" value="2-(3-amino-3-carboxypropyl)histidine synthase subunit 1"/>
    <property type="match status" value="1"/>
</dbReference>
<evidence type="ECO:0000256" key="10">
    <source>
        <dbReference type="ARBA" id="ARBA00048403"/>
    </source>
</evidence>
<evidence type="ECO:0000256" key="1">
    <source>
        <dbReference type="ARBA" id="ARBA00005156"/>
    </source>
</evidence>
<evidence type="ECO:0000256" key="3">
    <source>
        <dbReference type="ARBA" id="ARBA00012221"/>
    </source>
</evidence>
<evidence type="ECO:0000256" key="2">
    <source>
        <dbReference type="ARBA" id="ARBA00010173"/>
    </source>
</evidence>
<comment type="similarity">
    <text evidence="2 12">Belongs to the DPH1/DPH2 family. DPH1 subfamily.</text>
</comment>
<dbReference type="GO" id="GO:0090560">
    <property type="term" value="F:2-(3-amino-3-carboxypropyl)histidine synthase activity"/>
    <property type="evidence" value="ECO:0007669"/>
    <property type="project" value="UniProtKB-UniRule"/>
</dbReference>
<evidence type="ECO:0000256" key="12">
    <source>
        <dbReference type="PIRNR" id="PIRNR004967"/>
    </source>
</evidence>
<dbReference type="Pfam" id="PF01866">
    <property type="entry name" value="Diphthamide_syn"/>
    <property type="match status" value="3"/>
</dbReference>
<dbReference type="InterPro" id="IPR042263">
    <property type="entry name" value="DPH1/DPH2_1"/>
</dbReference>
<keyword evidence="12" id="KW-0004">4Fe-4S</keyword>
<accession>A0AAD4C6M9</accession>
<dbReference type="Proteomes" id="UP001194468">
    <property type="component" value="Unassembled WGS sequence"/>
</dbReference>
<dbReference type="PANTHER" id="PTHR10762:SF1">
    <property type="entry name" value="2-(3-AMINO-3-CARBOXYPROPYL)HISTIDINE SYNTHASE SUBUNIT 1"/>
    <property type="match status" value="1"/>
</dbReference>
<dbReference type="GO" id="GO:0017183">
    <property type="term" value="P:protein histidyl modification to diphthamide"/>
    <property type="evidence" value="ECO:0007669"/>
    <property type="project" value="UniProtKB-UniRule"/>
</dbReference>
<evidence type="ECO:0000256" key="6">
    <source>
        <dbReference type="ARBA" id="ARBA00022691"/>
    </source>
</evidence>
<keyword evidence="9" id="KW-0411">Iron-sulfur</keyword>
<keyword evidence="8" id="KW-0408">Iron</keyword>
<dbReference type="EC" id="2.5.1.108" evidence="3 12"/>
<proteinExistence type="inferred from homology"/>
<dbReference type="InterPro" id="IPR042264">
    <property type="entry name" value="DPH1/DPH2_2"/>
</dbReference>
<dbReference type="PANTHER" id="PTHR10762">
    <property type="entry name" value="DIPHTHAMIDE BIOSYNTHESIS PROTEIN"/>
    <property type="match status" value="1"/>
</dbReference>
<name>A0AAD4C6M9_BOLED</name>
<dbReference type="EMBL" id="WHUW01000002">
    <property type="protein sequence ID" value="KAF8450765.1"/>
    <property type="molecule type" value="Genomic_DNA"/>
</dbReference>
<dbReference type="AlphaFoldDB" id="A0AAD4C6M9"/>
<keyword evidence="5 12" id="KW-0808">Transferase</keyword>
<dbReference type="InterPro" id="IPR042265">
    <property type="entry name" value="DPH1/DPH2_3"/>
</dbReference>
<comment type="catalytic activity">
    <reaction evidence="10 12">
        <text>L-histidyl-[translation elongation factor 2] + S-adenosyl-L-methionine = 2-[(3S)-amino-3-carboxypropyl]-L-histidyl-[translation elongation factor 2] + S-methyl-5'-thioadenosine + H(+)</text>
        <dbReference type="Rhea" id="RHEA:36783"/>
        <dbReference type="Rhea" id="RHEA-COMP:9748"/>
        <dbReference type="Rhea" id="RHEA-COMP:9749"/>
        <dbReference type="ChEBI" id="CHEBI:15378"/>
        <dbReference type="ChEBI" id="CHEBI:17509"/>
        <dbReference type="ChEBI" id="CHEBI:29979"/>
        <dbReference type="ChEBI" id="CHEBI:59789"/>
        <dbReference type="ChEBI" id="CHEBI:73995"/>
        <dbReference type="EC" id="2.5.1.108"/>
    </reaction>
</comment>
<dbReference type="InterPro" id="IPR016435">
    <property type="entry name" value="DPH1/DPH2"/>
</dbReference>
<evidence type="ECO:0000256" key="4">
    <source>
        <dbReference type="ARBA" id="ARBA00021915"/>
    </source>
</evidence>
<evidence type="ECO:0000256" key="5">
    <source>
        <dbReference type="ARBA" id="ARBA00022679"/>
    </source>
</evidence>
<keyword evidence="7" id="KW-0479">Metal-binding</keyword>
<dbReference type="Gene3D" id="3.40.50.11840">
    <property type="entry name" value="Diphthamide synthesis DPH1/DPH2 domain 1"/>
    <property type="match status" value="1"/>
</dbReference>
<comment type="function">
    <text evidence="11">Catalyzes the first step of diphthamide biosynthesis, a post-translational modification of histidine which occurs in elongation factor 2. DPH1 and DPH2 transfer a 3-amino-3-carboxypropyl (ACP) group from S-adenosyl-L-methionine (SAM) to a histidine residue, the reaction is assisted by a reduction system comprising DPH3 and a NADH-dependent reductase, predominantly CBR1.</text>
</comment>
<evidence type="ECO:0000256" key="13">
    <source>
        <dbReference type="SAM" id="MobiDB-lite"/>
    </source>
</evidence>
<dbReference type="GO" id="GO:0046872">
    <property type="term" value="F:metal ion binding"/>
    <property type="evidence" value="ECO:0007669"/>
    <property type="project" value="UniProtKB-KW"/>
</dbReference>
<dbReference type="Gene3D" id="3.40.50.11860">
    <property type="entry name" value="Diphthamide synthesis DPH1/DPH2 domain 3"/>
    <property type="match status" value="1"/>
</dbReference>
<evidence type="ECO:0000256" key="9">
    <source>
        <dbReference type="ARBA" id="ARBA00023014"/>
    </source>
</evidence>
<evidence type="ECO:0000256" key="11">
    <source>
        <dbReference type="ARBA" id="ARBA00060338"/>
    </source>
</evidence>
<gene>
    <name evidence="14" type="ORF">L210DRAFT_3384988</name>
</gene>
<organism evidence="14 15">
    <name type="scientific">Boletus edulis BED1</name>
    <dbReference type="NCBI Taxonomy" id="1328754"/>
    <lineage>
        <taxon>Eukaryota</taxon>
        <taxon>Fungi</taxon>
        <taxon>Dikarya</taxon>
        <taxon>Basidiomycota</taxon>
        <taxon>Agaricomycotina</taxon>
        <taxon>Agaricomycetes</taxon>
        <taxon>Agaricomycetidae</taxon>
        <taxon>Boletales</taxon>
        <taxon>Boletineae</taxon>
        <taxon>Boletaceae</taxon>
        <taxon>Boletoideae</taxon>
        <taxon>Boletus</taxon>
    </lineage>
</organism>
<protein>
    <recommendedName>
        <fullName evidence="4 12">2-(3-amino-3-carboxypropyl)histidine synthase subunit 1</fullName>
        <ecNumber evidence="3 12">2.5.1.108</ecNumber>
    </recommendedName>
</protein>
<keyword evidence="6 12" id="KW-0949">S-adenosyl-L-methionine</keyword>
<comment type="cofactor">
    <cofactor evidence="12">
        <name>[4Fe-4S] cluster</name>
        <dbReference type="ChEBI" id="CHEBI:49883"/>
    </cofactor>
    <text evidence="12">Binds 1 [4Fe-4S] cluster per subunit. The cluster is coordinated with 3 cysteines and an exchangeable S-adenosyl-L-methionine.</text>
</comment>
<evidence type="ECO:0000256" key="7">
    <source>
        <dbReference type="ARBA" id="ARBA00022723"/>
    </source>
</evidence>
<comment type="pathway">
    <text evidence="1 12">Protein modification; peptidyl-diphthamide biosynthesis.</text>
</comment>
<evidence type="ECO:0000313" key="15">
    <source>
        <dbReference type="Proteomes" id="UP001194468"/>
    </source>
</evidence>
<dbReference type="NCBIfam" id="TIGR00322">
    <property type="entry name" value="diphth2_R"/>
    <property type="match status" value="3"/>
</dbReference>